<evidence type="ECO:0008006" key="3">
    <source>
        <dbReference type="Google" id="ProtNLM"/>
    </source>
</evidence>
<dbReference type="EMBL" id="LKEA01000028">
    <property type="protein sequence ID" value="ROV97681.1"/>
    <property type="molecule type" value="Genomic_DNA"/>
</dbReference>
<sequence>MSKEEVIHAYRHLYRAALQAVSHSKPASFVARDQLRRAFRKKGATFDGSAIRRTVWFLHNAARERGMEHRIVRNLLLTQFWRDKENPISWKNIVENSDKKKKEDLIADTAYAHYEQTITMLNKTMGLCLPLR</sequence>
<accession>A0A423W2Y0</accession>
<organism evidence="1 2">
    <name type="scientific">Cytospora schulzeri</name>
    <dbReference type="NCBI Taxonomy" id="448051"/>
    <lineage>
        <taxon>Eukaryota</taxon>
        <taxon>Fungi</taxon>
        <taxon>Dikarya</taxon>
        <taxon>Ascomycota</taxon>
        <taxon>Pezizomycotina</taxon>
        <taxon>Sordariomycetes</taxon>
        <taxon>Sordariomycetidae</taxon>
        <taxon>Diaporthales</taxon>
        <taxon>Cytosporaceae</taxon>
        <taxon>Cytospora</taxon>
    </lineage>
</organism>
<protein>
    <recommendedName>
        <fullName evidence="3">DUF1763-domain-containing protein</fullName>
    </recommendedName>
</protein>
<dbReference type="AlphaFoldDB" id="A0A423W2Y0"/>
<comment type="caution">
    <text evidence="1">The sequence shown here is derived from an EMBL/GenBank/DDBJ whole genome shotgun (WGS) entry which is preliminary data.</text>
</comment>
<evidence type="ECO:0000313" key="2">
    <source>
        <dbReference type="Proteomes" id="UP000283895"/>
    </source>
</evidence>
<name>A0A423W2Y0_9PEZI</name>
<dbReference type="Proteomes" id="UP000283895">
    <property type="component" value="Unassembled WGS sequence"/>
</dbReference>
<dbReference type="OrthoDB" id="4392610at2759"/>
<gene>
    <name evidence="1" type="ORF">VMCG_07358</name>
</gene>
<dbReference type="STRING" id="356882.A0A423W2Y0"/>
<proteinExistence type="predicted"/>
<reference evidence="1 2" key="1">
    <citation type="submission" date="2015-09" db="EMBL/GenBank/DDBJ databases">
        <title>Host preference determinants of Valsa canker pathogens revealed by comparative genomics.</title>
        <authorList>
            <person name="Yin Z."/>
            <person name="Huang L."/>
        </authorList>
    </citation>
    <scope>NUCLEOTIDE SEQUENCE [LARGE SCALE GENOMIC DNA]</scope>
    <source>
        <strain evidence="1 2">03-1</strain>
    </source>
</reference>
<evidence type="ECO:0000313" key="1">
    <source>
        <dbReference type="EMBL" id="ROV97681.1"/>
    </source>
</evidence>
<keyword evidence="2" id="KW-1185">Reference proteome</keyword>